<dbReference type="OrthoDB" id="9798081at2"/>
<gene>
    <name evidence="2" type="ORF">EDD57_12227</name>
</gene>
<dbReference type="Gene3D" id="3.40.630.30">
    <property type="match status" value="1"/>
</dbReference>
<reference evidence="2 3" key="1">
    <citation type="submission" date="2019-03" db="EMBL/GenBank/DDBJ databases">
        <title>Genomic Encyclopedia of Type Strains, Phase IV (KMG-IV): sequencing the most valuable type-strain genomes for metagenomic binning, comparative biology and taxonomic classification.</title>
        <authorList>
            <person name="Goeker M."/>
        </authorList>
    </citation>
    <scope>NUCLEOTIDE SEQUENCE [LARGE SCALE GENOMIC DNA]</scope>
    <source>
        <strain evidence="2 3">DSM 46831</strain>
    </source>
</reference>
<sequence length="169" mass="19186">MKTLETERLILRFQTLDDATFILELVNDPSWLKFIGDRGIRTIEDAKNHILNGPIRMYEELGLGFLLVERKEDHASIGICGLVKRASLDDIDVGFAFLPQYRGQGYAYEATTAVMSYGRGTLGLDRIVAITAQDNVHSIKLLEKLGMKFEQFIQLSSDSEEINLFAWNR</sequence>
<dbReference type="PROSITE" id="PS51186">
    <property type="entry name" value="GNAT"/>
    <property type="match status" value="1"/>
</dbReference>
<name>A0A4R2RQS1_9BACL</name>
<proteinExistence type="predicted"/>
<dbReference type="Proteomes" id="UP000294746">
    <property type="component" value="Unassembled WGS sequence"/>
</dbReference>
<dbReference type="SUPFAM" id="SSF55729">
    <property type="entry name" value="Acyl-CoA N-acyltransferases (Nat)"/>
    <property type="match status" value="1"/>
</dbReference>
<dbReference type="InterPro" id="IPR051531">
    <property type="entry name" value="N-acetyltransferase"/>
</dbReference>
<dbReference type="AlphaFoldDB" id="A0A4R2RQS1"/>
<dbReference type="PANTHER" id="PTHR43792:SF1">
    <property type="entry name" value="N-ACETYLTRANSFERASE DOMAIN-CONTAINING PROTEIN"/>
    <property type="match status" value="1"/>
</dbReference>
<evidence type="ECO:0000313" key="2">
    <source>
        <dbReference type="EMBL" id="TCP66522.1"/>
    </source>
</evidence>
<accession>A0A4R2RQS1</accession>
<dbReference type="Pfam" id="PF13302">
    <property type="entry name" value="Acetyltransf_3"/>
    <property type="match status" value="1"/>
</dbReference>
<dbReference type="PANTHER" id="PTHR43792">
    <property type="entry name" value="GNAT FAMILY, PUTATIVE (AFU_ORTHOLOGUE AFUA_3G00765)-RELATED-RELATED"/>
    <property type="match status" value="1"/>
</dbReference>
<dbReference type="InterPro" id="IPR016181">
    <property type="entry name" value="Acyl_CoA_acyltransferase"/>
</dbReference>
<protein>
    <submittedName>
        <fullName evidence="2">RimJ/RimL family protein N-acetyltransferase</fullName>
    </submittedName>
</protein>
<organism evidence="2 3">
    <name type="scientific">Baia soyae</name>
    <dbReference type="NCBI Taxonomy" id="1544746"/>
    <lineage>
        <taxon>Bacteria</taxon>
        <taxon>Bacillati</taxon>
        <taxon>Bacillota</taxon>
        <taxon>Bacilli</taxon>
        <taxon>Bacillales</taxon>
        <taxon>Thermoactinomycetaceae</taxon>
        <taxon>Baia</taxon>
    </lineage>
</organism>
<keyword evidence="2" id="KW-0808">Transferase</keyword>
<keyword evidence="3" id="KW-1185">Reference proteome</keyword>
<evidence type="ECO:0000313" key="3">
    <source>
        <dbReference type="Proteomes" id="UP000294746"/>
    </source>
</evidence>
<evidence type="ECO:0000259" key="1">
    <source>
        <dbReference type="PROSITE" id="PS51186"/>
    </source>
</evidence>
<feature type="domain" description="N-acetyltransferase" evidence="1">
    <location>
        <begin position="9"/>
        <end position="169"/>
    </location>
</feature>
<dbReference type="RefSeq" id="WP_131848995.1">
    <property type="nucleotide sequence ID" value="NZ_SLXV01000022.1"/>
</dbReference>
<dbReference type="GO" id="GO:0016747">
    <property type="term" value="F:acyltransferase activity, transferring groups other than amino-acyl groups"/>
    <property type="evidence" value="ECO:0007669"/>
    <property type="project" value="InterPro"/>
</dbReference>
<dbReference type="InterPro" id="IPR000182">
    <property type="entry name" value="GNAT_dom"/>
</dbReference>
<comment type="caution">
    <text evidence="2">The sequence shown here is derived from an EMBL/GenBank/DDBJ whole genome shotgun (WGS) entry which is preliminary data.</text>
</comment>
<dbReference type="EMBL" id="SLXV01000022">
    <property type="protein sequence ID" value="TCP66522.1"/>
    <property type="molecule type" value="Genomic_DNA"/>
</dbReference>